<organism evidence="1 2">
    <name type="scientific">Cotesia glomerata</name>
    <name type="common">Lepidopteran parasitic wasp</name>
    <name type="synonym">Apanteles glomeratus</name>
    <dbReference type="NCBI Taxonomy" id="32391"/>
    <lineage>
        <taxon>Eukaryota</taxon>
        <taxon>Metazoa</taxon>
        <taxon>Ecdysozoa</taxon>
        <taxon>Arthropoda</taxon>
        <taxon>Hexapoda</taxon>
        <taxon>Insecta</taxon>
        <taxon>Pterygota</taxon>
        <taxon>Neoptera</taxon>
        <taxon>Endopterygota</taxon>
        <taxon>Hymenoptera</taxon>
        <taxon>Apocrita</taxon>
        <taxon>Ichneumonoidea</taxon>
        <taxon>Braconidae</taxon>
        <taxon>Microgastrinae</taxon>
        <taxon>Cotesia</taxon>
    </lineage>
</organism>
<reference evidence="1 2" key="1">
    <citation type="journal article" date="2021" name="J. Hered.">
        <title>A chromosome-level genome assembly of the parasitoid wasp, Cotesia glomerata (Hymenoptera: Braconidae).</title>
        <authorList>
            <person name="Pinto B.J."/>
            <person name="Weis J.J."/>
            <person name="Gamble T."/>
            <person name="Ode P.J."/>
            <person name="Paul R."/>
            <person name="Zaspel J.M."/>
        </authorList>
    </citation>
    <scope>NUCLEOTIDE SEQUENCE [LARGE SCALE GENOMIC DNA]</scope>
    <source>
        <strain evidence="1">CgM1</strain>
    </source>
</reference>
<keyword evidence="2" id="KW-1185">Reference proteome</keyword>
<protein>
    <submittedName>
        <fullName evidence="1">Uncharacterized protein</fullName>
    </submittedName>
</protein>
<evidence type="ECO:0000313" key="1">
    <source>
        <dbReference type="EMBL" id="KAH0564185.1"/>
    </source>
</evidence>
<proteinExistence type="predicted"/>
<sequence length="190" mass="21294">MQPIHNSETFAGSWFPYMSLYCPLLALLSPTGDCCHKLAVDARWRVLAHSAGEIPPRILVHKTGENNLFSGSNSGLSISRSLDSTLGCQRHVSSGYCLLVSTGVRTTSTLLDYIVYSEALCIVFSRLGQWASSDSYPVSSIECSHVESVNVHWIREQGRVKRRRGTEQLNQQNRTFNQTCKYIDTYTLEN</sequence>
<dbReference type="EMBL" id="JAHXZJ010000002">
    <property type="protein sequence ID" value="KAH0564185.1"/>
    <property type="molecule type" value="Genomic_DNA"/>
</dbReference>
<comment type="caution">
    <text evidence="1">The sequence shown here is derived from an EMBL/GenBank/DDBJ whole genome shotgun (WGS) entry which is preliminary data.</text>
</comment>
<gene>
    <name evidence="1" type="ORF">KQX54_010048</name>
</gene>
<evidence type="ECO:0000313" key="2">
    <source>
        <dbReference type="Proteomes" id="UP000826195"/>
    </source>
</evidence>
<dbReference type="Proteomes" id="UP000826195">
    <property type="component" value="Unassembled WGS sequence"/>
</dbReference>
<accession>A0AAV7J2S2</accession>
<dbReference type="AlphaFoldDB" id="A0AAV7J2S2"/>
<name>A0AAV7J2S2_COTGL</name>